<feature type="region of interest" description="Disordered" evidence="2">
    <location>
        <begin position="28"/>
        <end position="68"/>
    </location>
</feature>
<dbReference type="Pfam" id="PF05841">
    <property type="entry name" value="Apc15p"/>
    <property type="match status" value="1"/>
</dbReference>
<dbReference type="InterPro" id="IPR008402">
    <property type="entry name" value="APC_su15/mnd2"/>
</dbReference>
<organism evidence="4">
    <name type="scientific">Blumeria graminis f. sp. tritici 96224</name>
    <dbReference type="NCBI Taxonomy" id="1268274"/>
    <lineage>
        <taxon>Eukaryota</taxon>
        <taxon>Fungi</taxon>
        <taxon>Dikarya</taxon>
        <taxon>Ascomycota</taxon>
        <taxon>Pezizomycotina</taxon>
        <taxon>Leotiomycetes</taxon>
        <taxon>Erysiphales</taxon>
        <taxon>Erysiphaceae</taxon>
        <taxon>Blumeria</taxon>
    </lineage>
</organism>
<evidence type="ECO:0000313" key="3">
    <source>
        <dbReference type="EMBL" id="EPQ65229.1"/>
    </source>
</evidence>
<feature type="coiled-coil region" evidence="1">
    <location>
        <begin position="94"/>
        <end position="137"/>
    </location>
</feature>
<feature type="compositionally biased region" description="Acidic residues" evidence="2">
    <location>
        <begin position="220"/>
        <end position="234"/>
    </location>
</feature>
<reference evidence="4" key="3">
    <citation type="submission" date="2018-07" db="EMBL/GenBank/DDBJ databases">
        <authorList>
            <person name="Quirk P.G."/>
            <person name="Krulwich T.A."/>
        </authorList>
    </citation>
    <scope>NUCLEOTIDE SEQUENCE</scope>
    <source>
        <strain evidence="4">96224</strain>
    </source>
</reference>
<reference evidence="3" key="2">
    <citation type="submission" date="2013-01" db="EMBL/GenBank/DDBJ databases">
        <title>The wheat powdery mildew genome reveals unique evolution of an obligate biotroph.</title>
        <authorList>
            <person name="Oberhaensli S."/>
            <person name="Wicker T."/>
            <person name="Keller B."/>
        </authorList>
    </citation>
    <scope>NUCLEOTIDE SEQUENCE</scope>
    <source>
        <strain evidence="3">96224</strain>
    </source>
</reference>
<dbReference type="Proteomes" id="UP000053110">
    <property type="component" value="Unassembled WGS sequence"/>
</dbReference>
<dbReference type="EMBL" id="UIGY01000060">
    <property type="protein sequence ID" value="SUZ09852.1"/>
    <property type="molecule type" value="Genomic_DNA"/>
</dbReference>
<dbReference type="EMBL" id="KE375032">
    <property type="protein sequence ID" value="EPQ65229.1"/>
    <property type="molecule type" value="Genomic_DNA"/>
</dbReference>
<dbReference type="OrthoDB" id="5320532at2759"/>
<reference evidence="5" key="1">
    <citation type="journal article" date="2013" name="Nat. Genet.">
        <title>The wheat powdery mildew genome shows the unique evolution of an obligate biotroph.</title>
        <authorList>
            <person name="Wicker T."/>
            <person name="Oberhaensli S."/>
            <person name="Parlange F."/>
            <person name="Buchmann J.P."/>
            <person name="Shatalina M."/>
            <person name="Roffler S."/>
            <person name="Ben-David R."/>
            <person name="Dolezel J."/>
            <person name="Simkova H."/>
            <person name="Schulze-Lefert P."/>
            <person name="Spanu P.D."/>
            <person name="Bruggmann R."/>
            <person name="Amselem J."/>
            <person name="Quesneville H."/>
            <person name="Ver Loren van Themaat E."/>
            <person name="Paape T."/>
            <person name="Shimizu K.K."/>
            <person name="Keller B."/>
        </authorList>
    </citation>
    <scope>NUCLEOTIDE SEQUENCE [LARGE SCALE GENOMIC DNA]</scope>
    <source>
        <strain evidence="5">96224</strain>
    </source>
</reference>
<evidence type="ECO:0000256" key="2">
    <source>
        <dbReference type="SAM" id="MobiDB-lite"/>
    </source>
</evidence>
<name>A0A061HJP7_BLUGR</name>
<proteinExistence type="predicted"/>
<evidence type="ECO:0000313" key="4">
    <source>
        <dbReference type="EMBL" id="SUZ09852.1"/>
    </source>
</evidence>
<feature type="region of interest" description="Disordered" evidence="2">
    <location>
        <begin position="215"/>
        <end position="299"/>
    </location>
</feature>
<feature type="compositionally biased region" description="Acidic residues" evidence="2">
    <location>
        <begin position="167"/>
        <end position="186"/>
    </location>
</feature>
<evidence type="ECO:0000313" key="5">
    <source>
        <dbReference type="Proteomes" id="UP000053110"/>
    </source>
</evidence>
<feature type="region of interest" description="Disordered" evidence="2">
    <location>
        <begin position="164"/>
        <end position="187"/>
    </location>
</feature>
<keyword evidence="1" id="KW-0175">Coiled coil</keyword>
<sequence>MFALPNLAPQDVSSHALSARRSYTLWYTSSTSPNLPINDDEEDQASPQLQQQRRSRQSAPNTQLTQLRLAEESIQRKRRNITDYGASWLKPPGVPKSLRQMREEEREMKEHQEVLRREQLAQELAEAEAAAAMMDGLLPAEEGVTGMEDLPDLDDEVPEAEMTRLDSDDDDMEDDQEDFVDADPDADLSGFVVRSRPAVQDHLYRREAIVRDRLLRDDNSIVDEEESSDLLQEEDLVRARIEPEQDESNSGMDLGMDLDDAVPEGNAYEHTDTEQDTSSSEDEEEDSVLSSTSVHNNNF</sequence>
<protein>
    <submittedName>
        <fullName evidence="4">Bgt-2836</fullName>
    </submittedName>
</protein>
<dbReference type="HOGENOM" id="CLU_045844_0_0_1"/>
<dbReference type="AlphaFoldDB" id="A0A061HJP7"/>
<gene>
    <name evidence="3" type="ORF">BGT96224_2836</name>
    <name evidence="4" type="ORF">BGT96224V2_LOCUS3016</name>
</gene>
<dbReference type="GO" id="GO:0005680">
    <property type="term" value="C:anaphase-promoting complex"/>
    <property type="evidence" value="ECO:0007669"/>
    <property type="project" value="InterPro"/>
</dbReference>
<evidence type="ECO:0000256" key="1">
    <source>
        <dbReference type="SAM" id="Coils"/>
    </source>
</evidence>
<feature type="compositionally biased region" description="Low complexity" evidence="2">
    <location>
        <begin position="45"/>
        <end position="60"/>
    </location>
</feature>
<dbReference type="GO" id="GO:0031145">
    <property type="term" value="P:anaphase-promoting complex-dependent catabolic process"/>
    <property type="evidence" value="ECO:0007669"/>
    <property type="project" value="InterPro"/>
</dbReference>
<accession>A0A061HJP7</accession>